<proteinExistence type="predicted"/>
<evidence type="ECO:0000313" key="2">
    <source>
        <dbReference type="EMBL" id="PWK69212.1"/>
    </source>
</evidence>
<reference evidence="2 3" key="1">
    <citation type="submission" date="2018-05" db="EMBL/GenBank/DDBJ databases">
        <title>Genomic Encyclopedia of Archaeal and Bacterial Type Strains, Phase II (KMG-II): from individual species to whole genera.</title>
        <authorList>
            <person name="Goeker M."/>
        </authorList>
    </citation>
    <scope>NUCLEOTIDE SEQUENCE [LARGE SCALE GENOMIC DNA]</scope>
    <source>
        <strain evidence="2 3">DSM 19975</strain>
    </source>
</reference>
<dbReference type="InterPro" id="IPR034660">
    <property type="entry name" value="DinB/YfiT-like"/>
</dbReference>
<dbReference type="Pfam" id="PF12867">
    <property type="entry name" value="DinB_2"/>
    <property type="match status" value="1"/>
</dbReference>
<organism evidence="2 3">
    <name type="scientific">Mucilaginibacter oryzae</name>
    <dbReference type="NCBI Taxonomy" id="468058"/>
    <lineage>
        <taxon>Bacteria</taxon>
        <taxon>Pseudomonadati</taxon>
        <taxon>Bacteroidota</taxon>
        <taxon>Sphingobacteriia</taxon>
        <taxon>Sphingobacteriales</taxon>
        <taxon>Sphingobacteriaceae</taxon>
        <taxon>Mucilaginibacter</taxon>
    </lineage>
</organism>
<feature type="domain" description="DinB-like" evidence="1">
    <location>
        <begin position="30"/>
        <end position="162"/>
    </location>
</feature>
<sequence length="171" mass="19438">MIKKPNTGDYSPFAAGYVGLVGDTDVIAMLEQQMHHSYQLFSNLGNEQGLYAYAPGKWTVKQALGHMIDTERTFAYRALVFSRNHIELPGFDQDIYVNNTDFNSQDIKALAEEFKLLRRANLYMIKAFSDEQLARTGIASNHLFTVAALVFMMAGHERHHLNIFKERYGIG</sequence>
<dbReference type="RefSeq" id="WP_022829944.1">
    <property type="nucleotide sequence ID" value="NZ_QGHA01000016.1"/>
</dbReference>
<dbReference type="EMBL" id="QGHA01000016">
    <property type="protein sequence ID" value="PWK69212.1"/>
    <property type="molecule type" value="Genomic_DNA"/>
</dbReference>
<protein>
    <submittedName>
        <fullName evidence="2">DinB family protein</fullName>
    </submittedName>
</protein>
<accession>A0A316GWA6</accession>
<evidence type="ECO:0000313" key="3">
    <source>
        <dbReference type="Proteomes" id="UP000245678"/>
    </source>
</evidence>
<keyword evidence="3" id="KW-1185">Reference proteome</keyword>
<dbReference type="SUPFAM" id="SSF109854">
    <property type="entry name" value="DinB/YfiT-like putative metalloenzymes"/>
    <property type="match status" value="1"/>
</dbReference>
<name>A0A316GWA6_9SPHI</name>
<dbReference type="AlphaFoldDB" id="A0A316GWA6"/>
<gene>
    <name evidence="2" type="ORF">LX99_04711</name>
</gene>
<comment type="caution">
    <text evidence="2">The sequence shown here is derived from an EMBL/GenBank/DDBJ whole genome shotgun (WGS) entry which is preliminary data.</text>
</comment>
<dbReference type="Proteomes" id="UP000245678">
    <property type="component" value="Unassembled WGS sequence"/>
</dbReference>
<dbReference type="InterPro" id="IPR024775">
    <property type="entry name" value="DinB-like"/>
</dbReference>
<dbReference type="Gene3D" id="1.20.120.450">
    <property type="entry name" value="dinb family like domain"/>
    <property type="match status" value="1"/>
</dbReference>
<evidence type="ECO:0000259" key="1">
    <source>
        <dbReference type="Pfam" id="PF12867"/>
    </source>
</evidence>